<dbReference type="AlphaFoldDB" id="A0A1G2JP11"/>
<protein>
    <submittedName>
        <fullName evidence="1">Uncharacterized protein</fullName>
    </submittedName>
</protein>
<evidence type="ECO:0000313" key="1">
    <source>
        <dbReference type="EMBL" id="OGZ88181.1"/>
    </source>
</evidence>
<comment type="caution">
    <text evidence="1">The sequence shown here is derived from an EMBL/GenBank/DDBJ whole genome shotgun (WGS) entry which is preliminary data.</text>
</comment>
<proteinExistence type="predicted"/>
<gene>
    <name evidence="1" type="ORF">A2561_05250</name>
</gene>
<dbReference type="Proteomes" id="UP000178935">
    <property type="component" value="Unassembled WGS sequence"/>
</dbReference>
<organism evidence="1 2">
    <name type="scientific">Candidatus Staskawiczbacteria bacterium RIFOXYD1_FULL_32_13</name>
    <dbReference type="NCBI Taxonomy" id="1802234"/>
    <lineage>
        <taxon>Bacteria</taxon>
        <taxon>Candidatus Staskawicziibacteriota</taxon>
    </lineage>
</organism>
<name>A0A1G2JP11_9BACT</name>
<sequence length="103" mass="11520">MSEGEPKSKIEQISNAINFGELKLFAEDLVEGEDFNSAEWNVEGIIDTIGDVEKHVDGTFDRNGETRHVDKKDTIKMTIERFPKDGVLGAIRNKLVELSGIEN</sequence>
<reference evidence="1 2" key="1">
    <citation type="journal article" date="2016" name="Nat. Commun.">
        <title>Thousands of microbial genomes shed light on interconnected biogeochemical processes in an aquifer system.</title>
        <authorList>
            <person name="Anantharaman K."/>
            <person name="Brown C.T."/>
            <person name="Hug L.A."/>
            <person name="Sharon I."/>
            <person name="Castelle C.J."/>
            <person name="Probst A.J."/>
            <person name="Thomas B.C."/>
            <person name="Singh A."/>
            <person name="Wilkins M.J."/>
            <person name="Karaoz U."/>
            <person name="Brodie E.L."/>
            <person name="Williams K.H."/>
            <person name="Hubbard S.S."/>
            <person name="Banfield J.F."/>
        </authorList>
    </citation>
    <scope>NUCLEOTIDE SEQUENCE [LARGE SCALE GENOMIC DNA]</scope>
</reference>
<evidence type="ECO:0000313" key="2">
    <source>
        <dbReference type="Proteomes" id="UP000178935"/>
    </source>
</evidence>
<dbReference type="EMBL" id="MHPU01000029">
    <property type="protein sequence ID" value="OGZ88181.1"/>
    <property type="molecule type" value="Genomic_DNA"/>
</dbReference>
<accession>A0A1G2JP11</accession>